<feature type="transmembrane region" description="Helical" evidence="1">
    <location>
        <begin position="15"/>
        <end position="35"/>
    </location>
</feature>
<comment type="caution">
    <text evidence="2">The sequence shown here is derived from an EMBL/GenBank/DDBJ whole genome shotgun (WGS) entry which is preliminary data.</text>
</comment>
<dbReference type="AlphaFoldDB" id="A0A9X6QJ07"/>
<keyword evidence="1" id="KW-0812">Transmembrane</keyword>
<proteinExistence type="predicted"/>
<keyword evidence="1" id="KW-0472">Membrane</keyword>
<evidence type="ECO:0000256" key="1">
    <source>
        <dbReference type="SAM" id="Phobius"/>
    </source>
</evidence>
<organism evidence="2 3">
    <name type="scientific">Bacillus thuringiensis subsp. higo</name>
    <dbReference type="NCBI Taxonomy" id="132266"/>
    <lineage>
        <taxon>Bacteria</taxon>
        <taxon>Bacillati</taxon>
        <taxon>Bacillota</taxon>
        <taxon>Bacilli</taxon>
        <taxon>Bacillales</taxon>
        <taxon>Bacillaceae</taxon>
        <taxon>Bacillus</taxon>
        <taxon>Bacillus cereus group</taxon>
    </lineage>
</organism>
<feature type="transmembrane region" description="Helical" evidence="1">
    <location>
        <begin position="42"/>
        <end position="62"/>
    </location>
</feature>
<protein>
    <submittedName>
        <fullName evidence="2">Uncharacterized protein</fullName>
    </submittedName>
</protein>
<accession>A0A9X6QJ07</accession>
<reference evidence="2 3" key="1">
    <citation type="submission" date="2016-10" db="EMBL/GenBank/DDBJ databases">
        <title>Comparative genomics of Bacillus thuringiensis reveals a path to pathogens against multiple invertebrate hosts.</title>
        <authorList>
            <person name="Zheng J."/>
            <person name="Gao Q."/>
            <person name="Liu H."/>
            <person name="Peng D."/>
            <person name="Ruan L."/>
            <person name="Sun M."/>
        </authorList>
    </citation>
    <scope>NUCLEOTIDE SEQUENCE [LARGE SCALE GENOMIC DNA]</scope>
    <source>
        <strain evidence="2">BGSC 4AU1</strain>
    </source>
</reference>
<keyword evidence="1" id="KW-1133">Transmembrane helix</keyword>
<sequence length="79" mass="8880">MNLEPTIVGMEKSNILFLSSFIIFLSMLILGVIFIKERKWGICFVTFTIGMTGLTYCFYPEITEYLKLISGPIVFGGGD</sequence>
<dbReference type="RefSeq" id="WP_088115649.1">
    <property type="nucleotide sequence ID" value="NZ_MOOK01000232.1"/>
</dbReference>
<evidence type="ECO:0000313" key="2">
    <source>
        <dbReference type="EMBL" id="OUB39968.1"/>
    </source>
</evidence>
<dbReference type="Proteomes" id="UP000194816">
    <property type="component" value="Unassembled WGS sequence"/>
</dbReference>
<name>A0A9X6QJ07_BACUH</name>
<gene>
    <name evidence="2" type="ORF">BK716_31310</name>
</gene>
<dbReference type="EMBL" id="MOOK01000232">
    <property type="protein sequence ID" value="OUB39968.1"/>
    <property type="molecule type" value="Genomic_DNA"/>
</dbReference>
<evidence type="ECO:0000313" key="3">
    <source>
        <dbReference type="Proteomes" id="UP000194816"/>
    </source>
</evidence>